<comment type="caution">
    <text evidence="2">The sequence shown here is derived from an EMBL/GenBank/DDBJ whole genome shotgun (WGS) entry which is preliminary data.</text>
</comment>
<reference evidence="2 3" key="1">
    <citation type="submission" date="2018-01" db="EMBL/GenBank/DDBJ databases">
        <title>Genome characterization of the sugarcane-associated fungus Trichoderma ghanense CCMA-1212 and their application in lignocelulose bioconversion.</title>
        <authorList>
            <person name="Steindorff A.S."/>
            <person name="Mendes T.D."/>
            <person name="Vilela E.S.D."/>
            <person name="Rodrigues D.S."/>
            <person name="Formighieri E.F."/>
            <person name="Melo I.S."/>
            <person name="Favaro L.C.L."/>
        </authorList>
    </citation>
    <scope>NUCLEOTIDE SEQUENCE [LARGE SCALE GENOMIC DNA]</scope>
    <source>
        <strain evidence="2 3">CCMA-1212</strain>
    </source>
</reference>
<protein>
    <submittedName>
        <fullName evidence="2">Uncharacterized protein</fullName>
    </submittedName>
</protein>
<dbReference type="EMBL" id="PPTA01000001">
    <property type="protein sequence ID" value="TFB07310.1"/>
    <property type="molecule type" value="Genomic_DNA"/>
</dbReference>
<evidence type="ECO:0000313" key="2">
    <source>
        <dbReference type="EMBL" id="TFB07310.1"/>
    </source>
</evidence>
<proteinExistence type="predicted"/>
<accession>A0ABY2HG50</accession>
<gene>
    <name evidence="2" type="ORF">CCMA1212_001225</name>
</gene>
<feature type="region of interest" description="Disordered" evidence="1">
    <location>
        <begin position="24"/>
        <end position="44"/>
    </location>
</feature>
<dbReference type="Proteomes" id="UP001642720">
    <property type="component" value="Unassembled WGS sequence"/>
</dbReference>
<organism evidence="2 3">
    <name type="scientific">Trichoderma ghanense</name>
    <dbReference type="NCBI Taxonomy" id="65468"/>
    <lineage>
        <taxon>Eukaryota</taxon>
        <taxon>Fungi</taxon>
        <taxon>Dikarya</taxon>
        <taxon>Ascomycota</taxon>
        <taxon>Pezizomycotina</taxon>
        <taxon>Sordariomycetes</taxon>
        <taxon>Hypocreomycetidae</taxon>
        <taxon>Hypocreales</taxon>
        <taxon>Hypocreaceae</taxon>
        <taxon>Trichoderma</taxon>
    </lineage>
</organism>
<keyword evidence="3" id="KW-1185">Reference proteome</keyword>
<evidence type="ECO:0000313" key="3">
    <source>
        <dbReference type="Proteomes" id="UP001642720"/>
    </source>
</evidence>
<dbReference type="RefSeq" id="XP_073563511.1">
    <property type="nucleotide sequence ID" value="XM_073698659.1"/>
</dbReference>
<dbReference type="GeneID" id="300573109"/>
<evidence type="ECO:0000256" key="1">
    <source>
        <dbReference type="SAM" id="MobiDB-lite"/>
    </source>
</evidence>
<feature type="compositionally biased region" description="Low complexity" evidence="1">
    <location>
        <begin position="30"/>
        <end position="43"/>
    </location>
</feature>
<sequence>MVRSRSRLEAVRALIGRHAAPDPARLEVTGSGCSSGSSGSSGSRALRTRFQRLPAVKPALSGPVTAPRPCCAPAHLQRTSRGPAPRFCAQRHLHPFTL</sequence>
<name>A0ABY2HG50_9HYPO</name>